<organism evidence="3 4">
    <name type="scientific">Hoeflea phototrophica (strain DSM 17068 / NCIMB 14078 / DFL-43)</name>
    <dbReference type="NCBI Taxonomy" id="411684"/>
    <lineage>
        <taxon>Bacteria</taxon>
        <taxon>Pseudomonadati</taxon>
        <taxon>Pseudomonadota</taxon>
        <taxon>Alphaproteobacteria</taxon>
        <taxon>Hyphomicrobiales</taxon>
        <taxon>Rhizobiaceae</taxon>
        <taxon>Hoeflea</taxon>
    </lineage>
</organism>
<dbReference type="GO" id="GO:0030497">
    <property type="term" value="P:fatty acid elongation"/>
    <property type="evidence" value="ECO:0007669"/>
    <property type="project" value="TreeGrafter"/>
</dbReference>
<evidence type="ECO:0000313" key="4">
    <source>
        <dbReference type="Proteomes" id="UP000004291"/>
    </source>
</evidence>
<dbReference type="STRING" id="411684.HPDFL43_20827"/>
<comment type="similarity">
    <text evidence="1">Belongs to the short-chain dehydrogenases/reductases (SDR) family.</text>
</comment>
<dbReference type="PANTHER" id="PTHR42760:SF40">
    <property type="entry name" value="3-OXOACYL-[ACYL-CARRIER-PROTEIN] REDUCTASE, CHLOROPLASTIC"/>
    <property type="match status" value="1"/>
</dbReference>
<dbReference type="Proteomes" id="UP000004291">
    <property type="component" value="Chromosome"/>
</dbReference>
<name>A9CXL1_HOEPD</name>
<keyword evidence="3" id="KW-0560">Oxidoreductase</keyword>
<dbReference type="GO" id="GO:0004316">
    <property type="term" value="F:3-oxoacyl-[acyl-carrier-protein] reductase (NADPH) activity"/>
    <property type="evidence" value="ECO:0007669"/>
    <property type="project" value="UniProtKB-EC"/>
</dbReference>
<dbReference type="EMBL" id="ABIA03000001">
    <property type="protein sequence ID" value="EDQ35678.1"/>
    <property type="molecule type" value="Genomic_DNA"/>
</dbReference>
<dbReference type="eggNOG" id="COG1028">
    <property type="taxonomic scope" value="Bacteria"/>
</dbReference>
<evidence type="ECO:0000259" key="2">
    <source>
        <dbReference type="SMART" id="SM00822"/>
    </source>
</evidence>
<dbReference type="AlphaFoldDB" id="A9CXL1"/>
<evidence type="ECO:0000313" key="3">
    <source>
        <dbReference type="EMBL" id="EDQ35678.1"/>
    </source>
</evidence>
<feature type="domain" description="Ketoreductase" evidence="2">
    <location>
        <begin position="64"/>
        <end position="239"/>
    </location>
</feature>
<dbReference type="HOGENOM" id="CLU_010194_1_3_5"/>
<dbReference type="SMART" id="SM00822">
    <property type="entry name" value="PKS_KR"/>
    <property type="match status" value="1"/>
</dbReference>
<dbReference type="FunFam" id="3.40.50.720:FF:000084">
    <property type="entry name" value="Short-chain dehydrogenase reductase"/>
    <property type="match status" value="1"/>
</dbReference>
<accession>A9CXL1</accession>
<keyword evidence="4" id="KW-1185">Reference proteome</keyword>
<dbReference type="PRINTS" id="PR00081">
    <property type="entry name" value="GDHRDH"/>
</dbReference>
<dbReference type="CDD" id="cd05233">
    <property type="entry name" value="SDR_c"/>
    <property type="match status" value="1"/>
</dbReference>
<dbReference type="InterPro" id="IPR057326">
    <property type="entry name" value="KR_dom"/>
</dbReference>
<dbReference type="EC" id="1.1.1.100" evidence="3"/>
<sequence length="303" mass="32471">MLHTVIASHHLQVECENFVAFALRSLERSLQMILIEPLFGPIPFKFSEVAMHQTGFSRDLFKDKTVVITGAGRGIGFCVANVFAKLGARVIVHSGRAGTATKFSDTAIEAIEADFLSRSEIGSFVEEVAARTGTIDVLINNAGTMHGRFPAGDLTDQQYDDLVMLNQTAVVMVCRGLLPKLREAEDASIINTVSISAKTGGSPGSSIYSATKAFVSTYTKALARELAPDGIRANAISPGTIDTEFHERYSSKQKLEGTKSAIPLKRLGTPEDCAPAFVFLASNQLSGYITGQVLEINGGQLIA</sequence>
<proteinExistence type="inferred from homology"/>
<gene>
    <name evidence="3" type="ORF">HPDFL43_20827</name>
</gene>
<dbReference type="PRINTS" id="PR00080">
    <property type="entry name" value="SDRFAMILY"/>
</dbReference>
<dbReference type="SUPFAM" id="SSF51735">
    <property type="entry name" value="NAD(P)-binding Rossmann-fold domains"/>
    <property type="match status" value="1"/>
</dbReference>
<dbReference type="InterPro" id="IPR002347">
    <property type="entry name" value="SDR_fam"/>
</dbReference>
<evidence type="ECO:0000256" key="1">
    <source>
        <dbReference type="ARBA" id="ARBA00006484"/>
    </source>
</evidence>
<reference evidence="3 4" key="1">
    <citation type="submission" date="2007-10" db="EMBL/GenBank/DDBJ databases">
        <authorList>
            <person name="Wagner-Dobler I."/>
            <person name="Ferriera S."/>
            <person name="Johnson J."/>
            <person name="Kravitz S."/>
            <person name="Beeson K."/>
            <person name="Sutton G."/>
            <person name="Rogers Y.-H."/>
            <person name="Friedman R."/>
            <person name="Frazier M."/>
            <person name="Venter J.C."/>
        </authorList>
    </citation>
    <scope>NUCLEOTIDE SEQUENCE [LARGE SCALE GENOMIC DNA]</scope>
    <source>
        <strain evidence="3 4">DFL-43</strain>
    </source>
</reference>
<dbReference type="PROSITE" id="PS00061">
    <property type="entry name" value="ADH_SHORT"/>
    <property type="match status" value="1"/>
</dbReference>
<dbReference type="Pfam" id="PF13561">
    <property type="entry name" value="adh_short_C2"/>
    <property type="match status" value="1"/>
</dbReference>
<protein>
    <submittedName>
        <fullName evidence="3">Dehydrogenase with different specificity</fullName>
        <ecNumber evidence="3">1.1.1.100</ecNumber>
    </submittedName>
</protein>
<dbReference type="Gene3D" id="3.40.50.720">
    <property type="entry name" value="NAD(P)-binding Rossmann-like Domain"/>
    <property type="match status" value="1"/>
</dbReference>
<dbReference type="InterPro" id="IPR036291">
    <property type="entry name" value="NAD(P)-bd_dom_sf"/>
</dbReference>
<comment type="caution">
    <text evidence="3">The sequence shown here is derived from an EMBL/GenBank/DDBJ whole genome shotgun (WGS) entry which is preliminary data.</text>
</comment>
<dbReference type="InterPro" id="IPR020904">
    <property type="entry name" value="Sc_DH/Rdtase_CS"/>
</dbReference>
<reference evidence="3 4" key="2">
    <citation type="submission" date="2012-06" db="EMBL/GenBank/DDBJ databases">
        <authorList>
            <person name="Fiebig A."/>
        </authorList>
    </citation>
    <scope>NUCLEOTIDE SEQUENCE [LARGE SCALE GENOMIC DNA]</scope>
    <source>
        <strain evidence="3 4">DFL-43</strain>
    </source>
</reference>
<dbReference type="PANTHER" id="PTHR42760">
    <property type="entry name" value="SHORT-CHAIN DEHYDROGENASES/REDUCTASES FAMILY MEMBER"/>
    <property type="match status" value="1"/>
</dbReference>